<dbReference type="Pfam" id="PF13650">
    <property type="entry name" value="Asp_protease_2"/>
    <property type="match status" value="1"/>
</dbReference>
<dbReference type="InterPro" id="IPR021109">
    <property type="entry name" value="Peptidase_aspartic_dom_sf"/>
</dbReference>
<dbReference type="Gene3D" id="2.40.70.10">
    <property type="entry name" value="Acid Proteases"/>
    <property type="match status" value="2"/>
</dbReference>
<reference evidence="1 2" key="1">
    <citation type="submission" date="2016-08" db="EMBL/GenBank/DDBJ databases">
        <authorList>
            <person name="Seilhamer J.J."/>
        </authorList>
    </citation>
    <scope>NUCLEOTIDE SEQUENCE [LARGE SCALE GENOMIC DNA]</scope>
    <source>
        <strain evidence="1 2">BRTC-1</strain>
    </source>
</reference>
<dbReference type="Proteomes" id="UP000093391">
    <property type="component" value="Chromosome"/>
</dbReference>
<dbReference type="GO" id="GO:0004190">
    <property type="term" value="F:aspartic-type endopeptidase activity"/>
    <property type="evidence" value="ECO:0007669"/>
    <property type="project" value="InterPro"/>
</dbReference>
<evidence type="ECO:0000313" key="1">
    <source>
        <dbReference type="EMBL" id="AOA57813.1"/>
    </source>
</evidence>
<dbReference type="GO" id="GO:0006508">
    <property type="term" value="P:proteolysis"/>
    <property type="evidence" value="ECO:0007669"/>
    <property type="project" value="InterPro"/>
</dbReference>
<dbReference type="SUPFAM" id="SSF50156">
    <property type="entry name" value="PDZ domain-like"/>
    <property type="match status" value="1"/>
</dbReference>
<dbReference type="KEGG" id="ala:BFG52_05235"/>
<keyword evidence="2" id="KW-1185">Reference proteome</keyword>
<sequence length="400" mass="45191">MGLPEKKKAIFSSTLLILSMVISTQQLHADSNNAAISTATTAVLTVPFEESLIIPVKIADQTYHFLVDTGASVTVIDKTIASQITQILPLNEMALNYQKEFAQVSAVSKNIDTTQLSFLKPVAFTIGTERVEDNDVWIASDLSMMSQLFGVKIDGMLGIDSFRKFNWVVDNNNKQLTILKNAPSAHDFEQCLGYEDMYHKNPQLYLGYAESNIRMSVDTGADVSYMGNDFFDYLKEQQQNIRPISQNAPMADMTGLNKGSDYIITALSFNDMPLGEMRLSENHNSQYALGMDFFSRFQRYAFMPSRMMMCFDGKSIARDKQMPLRHIAVRYFNDQLEIYYNEEQDIKALGLKNGDVIVAVNGVKYQPRQIDQLRKVLALTAKGQLELTILRGNKQRQLKL</sequence>
<dbReference type="CDD" id="cd05483">
    <property type="entry name" value="retropepsin_like_bacteria"/>
    <property type="match status" value="1"/>
</dbReference>
<accession>A0A1B2LYF9</accession>
<gene>
    <name evidence="1" type="ORF">BFG52_05235</name>
</gene>
<dbReference type="AlphaFoldDB" id="A0A1B2LYF9"/>
<evidence type="ECO:0008006" key="3">
    <source>
        <dbReference type="Google" id="ProtNLM"/>
    </source>
</evidence>
<dbReference type="InterPro" id="IPR034122">
    <property type="entry name" value="Retropepsin-like_bacterial"/>
</dbReference>
<name>A0A1B2LYF9_9GAMM</name>
<dbReference type="PROSITE" id="PS00141">
    <property type="entry name" value="ASP_PROTEASE"/>
    <property type="match status" value="1"/>
</dbReference>
<protein>
    <recommendedName>
        <fullName evidence="3">Aspartyl protease</fullName>
    </recommendedName>
</protein>
<dbReference type="InterPro" id="IPR001969">
    <property type="entry name" value="Aspartic_peptidase_AS"/>
</dbReference>
<proteinExistence type="predicted"/>
<dbReference type="InterPro" id="IPR036034">
    <property type="entry name" value="PDZ_sf"/>
</dbReference>
<dbReference type="EMBL" id="CP016895">
    <property type="protein sequence ID" value="AOA57813.1"/>
    <property type="molecule type" value="Genomic_DNA"/>
</dbReference>
<dbReference type="Gene3D" id="2.30.42.10">
    <property type="match status" value="1"/>
</dbReference>
<dbReference type="SUPFAM" id="SSF50630">
    <property type="entry name" value="Acid proteases"/>
    <property type="match status" value="1"/>
</dbReference>
<organism evidence="1 2">
    <name type="scientific">Acinetobacter larvae</name>
    <dbReference type="NCBI Taxonomy" id="1789224"/>
    <lineage>
        <taxon>Bacteria</taxon>
        <taxon>Pseudomonadati</taxon>
        <taxon>Pseudomonadota</taxon>
        <taxon>Gammaproteobacteria</taxon>
        <taxon>Moraxellales</taxon>
        <taxon>Moraxellaceae</taxon>
        <taxon>Acinetobacter</taxon>
    </lineage>
</organism>
<evidence type="ECO:0000313" key="2">
    <source>
        <dbReference type="Proteomes" id="UP000093391"/>
    </source>
</evidence>